<comment type="caution">
    <text evidence="1">The sequence shown here is derived from an EMBL/GenBank/DDBJ whole genome shotgun (WGS) entry which is preliminary data.</text>
</comment>
<dbReference type="EMBL" id="LAZR01048803">
    <property type="protein sequence ID" value="KKK91101.1"/>
    <property type="molecule type" value="Genomic_DNA"/>
</dbReference>
<dbReference type="AlphaFoldDB" id="A0A0F9C354"/>
<sequence length="48" mass="5756">MSEIEYCQECNVDNNENKSVQQRNVYDDEFGMVTLYLCEDCFINPKRQ</sequence>
<organism evidence="1">
    <name type="scientific">marine sediment metagenome</name>
    <dbReference type="NCBI Taxonomy" id="412755"/>
    <lineage>
        <taxon>unclassified sequences</taxon>
        <taxon>metagenomes</taxon>
        <taxon>ecological metagenomes</taxon>
    </lineage>
</organism>
<protein>
    <submittedName>
        <fullName evidence="1">Uncharacterized protein</fullName>
    </submittedName>
</protein>
<reference evidence="1" key="1">
    <citation type="journal article" date="2015" name="Nature">
        <title>Complex archaea that bridge the gap between prokaryotes and eukaryotes.</title>
        <authorList>
            <person name="Spang A."/>
            <person name="Saw J.H."/>
            <person name="Jorgensen S.L."/>
            <person name="Zaremba-Niedzwiedzka K."/>
            <person name="Martijn J."/>
            <person name="Lind A.E."/>
            <person name="van Eijk R."/>
            <person name="Schleper C."/>
            <person name="Guy L."/>
            <person name="Ettema T.J."/>
        </authorList>
    </citation>
    <scope>NUCLEOTIDE SEQUENCE</scope>
</reference>
<accession>A0A0F9C354</accession>
<proteinExistence type="predicted"/>
<evidence type="ECO:0000313" key="1">
    <source>
        <dbReference type="EMBL" id="KKK91101.1"/>
    </source>
</evidence>
<name>A0A0F9C354_9ZZZZ</name>
<gene>
    <name evidence="1" type="ORF">LCGC14_2716380</name>
</gene>